<dbReference type="InterPro" id="IPR034768">
    <property type="entry name" value="4FE4S_WBL"/>
</dbReference>
<evidence type="ECO:0000259" key="13">
    <source>
        <dbReference type="PROSITE" id="PS51674"/>
    </source>
</evidence>
<evidence type="ECO:0000256" key="3">
    <source>
        <dbReference type="ARBA" id="ARBA00022485"/>
    </source>
</evidence>
<dbReference type="PANTHER" id="PTHR38839:SF5">
    <property type="entry name" value="TRANSCRIPTIONAL REGULATOR WHID"/>
    <property type="match status" value="1"/>
</dbReference>
<dbReference type="Proteomes" id="UP000000851">
    <property type="component" value="Chromosome"/>
</dbReference>
<feature type="binding site" evidence="12">
    <location>
        <position position="21"/>
    </location>
    <ligand>
        <name>[4Fe-4S] cluster</name>
        <dbReference type="ChEBI" id="CHEBI:49883"/>
    </ligand>
</feature>
<keyword evidence="4 12" id="KW-0963">Cytoplasm</keyword>
<comment type="PTM">
    <text evidence="12">Upon Fe-S cluster removal intramolecular disulfide bonds are formed.</text>
</comment>
<dbReference type="InParanoid" id="C7QAM1"/>
<evidence type="ECO:0000256" key="12">
    <source>
        <dbReference type="HAMAP-Rule" id="MF_01479"/>
    </source>
</evidence>
<feature type="domain" description="4Fe-4S Wbl-type" evidence="13">
    <location>
        <begin position="20"/>
        <end position="84"/>
    </location>
</feature>
<comment type="subcellular location">
    <subcellularLocation>
        <location evidence="1 12">Cytoplasm</location>
    </subcellularLocation>
</comment>
<keyword evidence="5 12" id="KW-0479">Metal-binding</keyword>
<dbReference type="STRING" id="479433.Caci_3617"/>
<dbReference type="HOGENOM" id="CLU_106245_6_0_11"/>
<dbReference type="GO" id="GO:0046872">
    <property type="term" value="F:metal ion binding"/>
    <property type="evidence" value="ECO:0007669"/>
    <property type="project" value="UniProtKB-KW"/>
</dbReference>
<dbReference type="HAMAP" id="MF_01479">
    <property type="entry name" value="WhiB"/>
    <property type="match status" value="1"/>
</dbReference>
<evidence type="ECO:0000256" key="4">
    <source>
        <dbReference type="ARBA" id="ARBA00022490"/>
    </source>
</evidence>
<dbReference type="EMBL" id="CP001700">
    <property type="protein sequence ID" value="ACU72520.1"/>
    <property type="molecule type" value="Genomic_DNA"/>
</dbReference>
<evidence type="ECO:0000256" key="7">
    <source>
        <dbReference type="ARBA" id="ARBA00023014"/>
    </source>
</evidence>
<feature type="binding site" evidence="12">
    <location>
        <position position="54"/>
    </location>
    <ligand>
        <name>[4Fe-4S] cluster</name>
        <dbReference type="ChEBI" id="CHEBI:49883"/>
    </ligand>
</feature>
<comment type="cofactor">
    <cofactor evidence="12">
        <name>[4Fe-4S] cluster</name>
        <dbReference type="ChEBI" id="CHEBI:49883"/>
    </cofactor>
    <text evidence="12">Binds 1 [4Fe-4S] cluster per subunit. Following nitrosylation of the [4Fe-4S] cluster binds 1 [4Fe-8(NO)] cluster per subunit.</text>
</comment>
<evidence type="ECO:0000256" key="2">
    <source>
        <dbReference type="ARBA" id="ARBA00006597"/>
    </source>
</evidence>
<feature type="binding site" evidence="12">
    <location>
        <position position="60"/>
    </location>
    <ligand>
        <name>[4Fe-4S] cluster</name>
        <dbReference type="ChEBI" id="CHEBI:49883"/>
    </ligand>
</feature>
<feature type="binding site" evidence="12">
    <location>
        <position position="51"/>
    </location>
    <ligand>
        <name>[4Fe-4S] cluster</name>
        <dbReference type="ChEBI" id="CHEBI:49883"/>
    </ligand>
</feature>
<organism evidence="14 15">
    <name type="scientific">Catenulispora acidiphila (strain DSM 44928 / JCM 14897 / NBRC 102108 / NRRL B-24433 / ID139908)</name>
    <dbReference type="NCBI Taxonomy" id="479433"/>
    <lineage>
        <taxon>Bacteria</taxon>
        <taxon>Bacillati</taxon>
        <taxon>Actinomycetota</taxon>
        <taxon>Actinomycetes</taxon>
        <taxon>Catenulisporales</taxon>
        <taxon>Catenulisporaceae</taxon>
        <taxon>Catenulispora</taxon>
    </lineage>
</organism>
<proteinExistence type="inferred from homology"/>
<keyword evidence="11 12" id="KW-0804">Transcription</keyword>
<dbReference type="InterPro" id="IPR003482">
    <property type="entry name" value="Whib"/>
</dbReference>
<sequence length="85" mass="9538">MKPARMRPIAALWEWQTSAACRGLESARFFSPSGERGNARAERERSARELCAGCIVREECARFAVESGEQHGVWGGVSRERATRR</sequence>
<keyword evidence="10 12" id="KW-1015">Disulfide bond</keyword>
<evidence type="ECO:0000256" key="10">
    <source>
        <dbReference type="ARBA" id="ARBA00023157"/>
    </source>
</evidence>
<evidence type="ECO:0000256" key="1">
    <source>
        <dbReference type="ARBA" id="ARBA00004496"/>
    </source>
</evidence>
<dbReference type="AlphaFoldDB" id="C7QAM1"/>
<keyword evidence="9 12" id="KW-0238">DNA-binding</keyword>
<protein>
    <recommendedName>
        <fullName evidence="12">Transcriptional regulator WhiB</fullName>
    </recommendedName>
</protein>
<dbReference type="GO" id="GO:0045454">
    <property type="term" value="P:cell redox homeostasis"/>
    <property type="evidence" value="ECO:0007669"/>
    <property type="project" value="TreeGrafter"/>
</dbReference>
<evidence type="ECO:0000256" key="9">
    <source>
        <dbReference type="ARBA" id="ARBA00023125"/>
    </source>
</evidence>
<evidence type="ECO:0000256" key="5">
    <source>
        <dbReference type="ARBA" id="ARBA00022723"/>
    </source>
</evidence>
<evidence type="ECO:0000313" key="15">
    <source>
        <dbReference type="Proteomes" id="UP000000851"/>
    </source>
</evidence>
<evidence type="ECO:0000313" key="14">
    <source>
        <dbReference type="EMBL" id="ACU72520.1"/>
    </source>
</evidence>
<dbReference type="GO" id="GO:0047134">
    <property type="term" value="F:protein-disulfide reductase [NAD(P)H] activity"/>
    <property type="evidence" value="ECO:0007669"/>
    <property type="project" value="TreeGrafter"/>
</dbReference>
<comment type="similarity">
    <text evidence="2 12">Belongs to the WhiB family.</text>
</comment>
<accession>C7QAM1</accession>
<name>C7QAM1_CATAD</name>
<gene>
    <name evidence="12" type="primary">whiB</name>
    <name evidence="14" type="ordered locus">Caci_3617</name>
</gene>
<comment type="PTM">
    <text evidence="12">The Fe-S cluster can be nitrosylated by nitric oxide (NO).</text>
</comment>
<evidence type="ECO:0000256" key="11">
    <source>
        <dbReference type="ARBA" id="ARBA00023163"/>
    </source>
</evidence>
<dbReference type="GO" id="GO:0003677">
    <property type="term" value="F:DNA binding"/>
    <property type="evidence" value="ECO:0007669"/>
    <property type="project" value="UniProtKB-UniRule"/>
</dbReference>
<keyword evidence="7 12" id="KW-0411">Iron-sulfur</keyword>
<evidence type="ECO:0000256" key="6">
    <source>
        <dbReference type="ARBA" id="ARBA00023004"/>
    </source>
</evidence>
<comment type="function">
    <text evidence="12">Acts as a transcriptional regulator. Probably redox-responsive. The apo- but not holo-form probably binds DNA.</text>
</comment>
<dbReference type="KEGG" id="cai:Caci_3617"/>
<keyword evidence="3 12" id="KW-0004">4Fe-4S</keyword>
<reference evidence="14" key="1">
    <citation type="journal article" date="2009" name="Stand. Genomic Sci.">
        <title>Complete genome sequence of Catenulispora acidiphila type strain (ID 139908).</title>
        <authorList>
            <person name="Copeland A."/>
            <person name="Lapidus A."/>
            <person name="Glavina Del Rio T."/>
            <person name="Nolan M."/>
            <person name="Lucas S."/>
            <person name="Chen F."/>
            <person name="Tice H."/>
            <person name="Cheng J.F."/>
            <person name="Bruce D."/>
            <person name="Goodwin L."/>
            <person name="Pitluck S."/>
            <person name="Mikhailova N."/>
            <person name="Pati A."/>
            <person name="Ivanova N."/>
            <person name="Mavromatis K."/>
            <person name="Chen A."/>
            <person name="Palaniappan K."/>
            <person name="Chain P."/>
            <person name="Land M."/>
            <person name="Hauser L."/>
            <person name="Chang Y.J."/>
            <person name="Jeffries C.D."/>
            <person name="Chertkov O."/>
            <person name="Brettin T."/>
            <person name="Detter J.C."/>
            <person name="Han C."/>
            <person name="Ali Z."/>
            <person name="Tindall B.J."/>
            <person name="Goker M."/>
            <person name="Bristow J."/>
            <person name="Eisen J.A."/>
            <person name="Markowitz V."/>
            <person name="Hugenholtz P."/>
            <person name="Kyrpides N.C."/>
            <person name="Klenk H.P."/>
        </authorList>
    </citation>
    <scope>NUCLEOTIDE SEQUENCE [LARGE SCALE GENOMIC DNA]</scope>
    <source>
        <strain evidence="14">DSM 44928</strain>
    </source>
</reference>
<dbReference type="PANTHER" id="PTHR38839">
    <property type="entry name" value="TRANSCRIPTIONAL REGULATOR WHID-RELATED"/>
    <property type="match status" value="1"/>
</dbReference>
<dbReference type="GO" id="GO:0045892">
    <property type="term" value="P:negative regulation of DNA-templated transcription"/>
    <property type="evidence" value="ECO:0007669"/>
    <property type="project" value="TreeGrafter"/>
</dbReference>
<dbReference type="OrthoDB" id="4954884at2"/>
<dbReference type="RefSeq" id="WP_015792249.1">
    <property type="nucleotide sequence ID" value="NC_013131.1"/>
</dbReference>
<keyword evidence="15" id="KW-1185">Reference proteome</keyword>
<dbReference type="Pfam" id="PF02467">
    <property type="entry name" value="Whib"/>
    <property type="match status" value="1"/>
</dbReference>
<dbReference type="GO" id="GO:0005737">
    <property type="term" value="C:cytoplasm"/>
    <property type="evidence" value="ECO:0007669"/>
    <property type="project" value="UniProtKB-SubCell"/>
</dbReference>
<dbReference type="PROSITE" id="PS51674">
    <property type="entry name" value="4FE4S_WBL"/>
    <property type="match status" value="1"/>
</dbReference>
<keyword evidence="8 12" id="KW-0805">Transcription regulation</keyword>
<keyword evidence="6 12" id="KW-0408">Iron</keyword>
<dbReference type="GO" id="GO:0035731">
    <property type="term" value="F:dinitrosyl-iron complex binding"/>
    <property type="evidence" value="ECO:0007669"/>
    <property type="project" value="UniProtKB-UniRule"/>
</dbReference>
<evidence type="ECO:0000256" key="8">
    <source>
        <dbReference type="ARBA" id="ARBA00023015"/>
    </source>
</evidence>
<dbReference type="GO" id="GO:0051539">
    <property type="term" value="F:4 iron, 4 sulfur cluster binding"/>
    <property type="evidence" value="ECO:0007669"/>
    <property type="project" value="UniProtKB-UniRule"/>
</dbReference>